<proteinExistence type="predicted"/>
<dbReference type="PANTHER" id="PTHR11439:SF496">
    <property type="entry name" value="RNA-DIRECTED DNA POLYMERASE"/>
    <property type="match status" value="1"/>
</dbReference>
<name>A0ABQ5H7F2_9ASTR</name>
<comment type="caution">
    <text evidence="1">The sequence shown here is derived from an EMBL/GenBank/DDBJ whole genome shotgun (WGS) entry which is preliminary data.</text>
</comment>
<evidence type="ECO:0000313" key="1">
    <source>
        <dbReference type="EMBL" id="GJT83754.1"/>
    </source>
</evidence>
<protein>
    <recommendedName>
        <fullName evidence="3">Retrotransposon protein, putative, Ty1-copia subclass</fullName>
    </recommendedName>
</protein>
<gene>
    <name evidence="1" type="ORF">Tco_1058096</name>
</gene>
<dbReference type="EMBL" id="BQNB010019290">
    <property type="protein sequence ID" value="GJT83754.1"/>
    <property type="molecule type" value="Genomic_DNA"/>
</dbReference>
<organism evidence="1 2">
    <name type="scientific">Tanacetum coccineum</name>
    <dbReference type="NCBI Taxonomy" id="301880"/>
    <lineage>
        <taxon>Eukaryota</taxon>
        <taxon>Viridiplantae</taxon>
        <taxon>Streptophyta</taxon>
        <taxon>Embryophyta</taxon>
        <taxon>Tracheophyta</taxon>
        <taxon>Spermatophyta</taxon>
        <taxon>Magnoliopsida</taxon>
        <taxon>eudicotyledons</taxon>
        <taxon>Gunneridae</taxon>
        <taxon>Pentapetalae</taxon>
        <taxon>asterids</taxon>
        <taxon>campanulids</taxon>
        <taxon>Asterales</taxon>
        <taxon>Asteraceae</taxon>
        <taxon>Asteroideae</taxon>
        <taxon>Anthemideae</taxon>
        <taxon>Anthemidinae</taxon>
        <taxon>Tanacetum</taxon>
    </lineage>
</organism>
<reference evidence="1" key="1">
    <citation type="journal article" date="2022" name="Int. J. Mol. Sci.">
        <title>Draft Genome of Tanacetum Coccineum: Genomic Comparison of Closely Related Tanacetum-Family Plants.</title>
        <authorList>
            <person name="Yamashiro T."/>
            <person name="Shiraishi A."/>
            <person name="Nakayama K."/>
            <person name="Satake H."/>
        </authorList>
    </citation>
    <scope>NUCLEOTIDE SEQUENCE</scope>
</reference>
<accession>A0ABQ5H7F2</accession>
<dbReference type="PANTHER" id="PTHR11439">
    <property type="entry name" value="GAG-POL-RELATED RETROTRANSPOSON"/>
    <property type="match status" value="1"/>
</dbReference>
<sequence length="186" mass="21426">MDNMVWGLVDLPPGCKTVGSKWIFKKKDCMVKAIDWGTWAKAYMDKILKRYRMDNSKRGYIPMQERLDLNKTQGVSTPKEVKRMQNVPYASAMGSIMYAVRCTRPDVAFTQNITSRFQQNPGECHWTAVKNILKYLRNIKDMFVVYVGNPEAELRVDCYCNAGFETDIENEISDKIRFILNGSAVD</sequence>
<keyword evidence="2" id="KW-1185">Reference proteome</keyword>
<evidence type="ECO:0008006" key="3">
    <source>
        <dbReference type="Google" id="ProtNLM"/>
    </source>
</evidence>
<dbReference type="Proteomes" id="UP001151760">
    <property type="component" value="Unassembled WGS sequence"/>
</dbReference>
<evidence type="ECO:0000313" key="2">
    <source>
        <dbReference type="Proteomes" id="UP001151760"/>
    </source>
</evidence>
<reference evidence="1" key="2">
    <citation type="submission" date="2022-01" db="EMBL/GenBank/DDBJ databases">
        <authorList>
            <person name="Yamashiro T."/>
            <person name="Shiraishi A."/>
            <person name="Satake H."/>
            <person name="Nakayama K."/>
        </authorList>
    </citation>
    <scope>NUCLEOTIDE SEQUENCE</scope>
</reference>